<dbReference type="AlphaFoldDB" id="W8KYP1"/>
<dbReference type="EMBL" id="CP007268">
    <property type="protein sequence ID" value="AHK80636.1"/>
    <property type="molecule type" value="Genomic_DNA"/>
</dbReference>
<keyword evidence="3" id="KW-1185">Reference proteome</keyword>
<evidence type="ECO:0000313" key="3">
    <source>
        <dbReference type="Proteomes" id="UP000019442"/>
    </source>
</evidence>
<feature type="region of interest" description="Disordered" evidence="1">
    <location>
        <begin position="569"/>
        <end position="589"/>
    </location>
</feature>
<protein>
    <recommendedName>
        <fullName evidence="4">Molecular chaperone</fullName>
    </recommendedName>
</protein>
<gene>
    <name evidence="2" type="ORF">M911_05870</name>
</gene>
<organism evidence="2 3">
    <name type="scientific">Ectothiorhodospira haloalkaliphila</name>
    <dbReference type="NCBI Taxonomy" id="421628"/>
    <lineage>
        <taxon>Bacteria</taxon>
        <taxon>Pseudomonadati</taxon>
        <taxon>Pseudomonadota</taxon>
        <taxon>Gammaproteobacteria</taxon>
        <taxon>Chromatiales</taxon>
        <taxon>Ectothiorhodospiraceae</taxon>
        <taxon>Ectothiorhodospira</taxon>
    </lineage>
</organism>
<reference evidence="2 3" key="1">
    <citation type="journal article" date="2014" name="J Genomics">
        <title>Draft Genome Sequence of the Extremely Halophilic Phototrophic Purple Sulfur Bacterium Halorhodospira halochloris.</title>
        <authorList>
            <person name="Singh K.S."/>
            <person name="Kirksey J."/>
            <person name="Hoff W.D."/>
            <person name="Deole R."/>
        </authorList>
    </citation>
    <scope>NUCLEOTIDE SEQUENCE [LARGE SCALE GENOMIC DNA]</scope>
    <source>
        <strain evidence="2 3">A</strain>
    </source>
</reference>
<sequence>MHLETEPFPTQPRKVKRWLKELPLANTGETTRLLYQGLTELNRLRMPAYDRLEILELLRPTRRLILDQLSRHFVSRSLPLPARSQRIANINTDLLYEVAMGYLQVVREGSSGANSLAPRHLALGIHRAMRALAERHFHAGRLYQPTPDGLWEQAHWLYHLAEQRQLVAQEIKDTELNGQRRSTVAHTYKQMSLYSLADPLTLHQGDTDALTRYLEGSAQACAITTSPVADNADYLYVLDLSTDEPPAYVHGSEAGRHEAVRYLNLFPLIRQIREELRANAQDTPGPLHRDIAARVLQAWTNNARRRFSRMSNDGHVDVVLGITAAHEMIRQAVNPAPQASMIGKAQERDRAFEELSLERMSDSPRYESEGITVRYLADMPQDVTSNAWDTIAKGNLVTDRTTEDQSRALHPGKEAPVPTSWEILDTSAGGFRLRWRGDVSVRAQVGELIALRDATSGREHWRLGMVRWIRSPSNSGLEVGVKMLAPKAMPVDISPVRHGRPMGRRVPGLLLPRIKVLEQHATLACRAGLFEAGEQVAVNLAGRTLIVALSAIETQSSLFTQFQFRPAQSTAAPEGETSHKNTPLWPDIL</sequence>
<dbReference type="HOGENOM" id="CLU_031627_1_0_6"/>
<evidence type="ECO:0008006" key="4">
    <source>
        <dbReference type="Google" id="ProtNLM"/>
    </source>
</evidence>
<accession>W8KYP1</accession>
<proteinExistence type="predicted"/>
<name>W8KYP1_9GAMM</name>
<dbReference type="Proteomes" id="UP000019442">
    <property type="component" value="Chromosome"/>
</dbReference>
<dbReference type="KEGG" id="hhc:M911_05870"/>
<evidence type="ECO:0000313" key="2">
    <source>
        <dbReference type="EMBL" id="AHK80636.1"/>
    </source>
</evidence>
<evidence type="ECO:0000256" key="1">
    <source>
        <dbReference type="SAM" id="MobiDB-lite"/>
    </source>
</evidence>
<reference evidence="3" key="2">
    <citation type="submission" date="2014-02" db="EMBL/GenBank/DDBJ databases">
        <title>Draft Genome Sequence of extremely halophilic bacteria Halorhodospira halochloris.</title>
        <authorList>
            <person name="Singh K.S."/>
        </authorList>
    </citation>
    <scope>NUCLEOTIDE SEQUENCE [LARGE SCALE GENOMIC DNA]</scope>
    <source>
        <strain evidence="3">A</strain>
    </source>
</reference>